<gene>
    <name evidence="12" type="ORF">P3G67_16415</name>
</gene>
<sequence length="392" mass="42651">MTLSTGKQERPARTELGRSLLKSAVMHSDWRPAFEAVDRAAFLPELMWPYDMATSRSDTVDRRTDPDGWYAYADSDVPITTQWDDGAHEGPAPGRVATSSSSAPSVVFAMLAALDLDDGMSVLEIGTGTGWTAALMTHRLGGTGVTTIEVDATVADRARAALHATGSHPRVRTGDGLLGHSGGAPYDRTVATCGMRSIPYAWIEQTAPGGLIVAPWGTHYANRDTLVRLTVAPDASACGHFTRPVEFMKARAQRLVRPPHSAYLPDGFPGDATATTTTLTAADGFADRFGPFAFAAGLRVPDCAWAADERDGDHSVWWYGLTDRSWAAVLFRRGAHESTVYQAGPRRLWDEVEAAWHWWTGEGRPSPERFGLTVTREGQRGWLDDPENSWPL</sequence>
<reference evidence="12 13" key="1">
    <citation type="submission" date="2023-03" db="EMBL/GenBank/DDBJ databases">
        <title>Draft genome sequence of Streptomyces sp. RB6PN23 isolated from peat swamp forest in Thailand.</title>
        <authorList>
            <person name="Klaysubun C."/>
            <person name="Duangmal K."/>
        </authorList>
    </citation>
    <scope>NUCLEOTIDE SEQUENCE [LARGE SCALE GENOMIC DNA]</scope>
    <source>
        <strain evidence="12 13">RB6PN23</strain>
    </source>
</reference>
<evidence type="ECO:0000256" key="5">
    <source>
        <dbReference type="ARBA" id="ARBA00022490"/>
    </source>
</evidence>
<proteinExistence type="inferred from homology"/>
<evidence type="ECO:0000256" key="7">
    <source>
        <dbReference type="ARBA" id="ARBA00022679"/>
    </source>
</evidence>
<evidence type="ECO:0000256" key="3">
    <source>
        <dbReference type="ARBA" id="ARBA00011890"/>
    </source>
</evidence>
<keyword evidence="6" id="KW-0489">Methyltransferase</keyword>
<dbReference type="Proteomes" id="UP001216579">
    <property type="component" value="Unassembled WGS sequence"/>
</dbReference>
<evidence type="ECO:0000256" key="1">
    <source>
        <dbReference type="ARBA" id="ARBA00004496"/>
    </source>
</evidence>
<dbReference type="EC" id="2.1.1.77" evidence="3"/>
<dbReference type="Pfam" id="PF01135">
    <property type="entry name" value="PCMT"/>
    <property type="match status" value="1"/>
</dbReference>
<dbReference type="CDD" id="cd02440">
    <property type="entry name" value="AdoMet_MTases"/>
    <property type="match status" value="1"/>
</dbReference>
<dbReference type="PANTHER" id="PTHR11579:SF0">
    <property type="entry name" value="PROTEIN-L-ISOASPARTATE(D-ASPARTATE) O-METHYLTRANSFERASE"/>
    <property type="match status" value="1"/>
</dbReference>
<protein>
    <recommendedName>
        <fullName evidence="4">Protein-L-isoaspartate O-methyltransferase</fullName>
        <ecNumber evidence="3">2.1.1.77</ecNumber>
    </recommendedName>
    <alternativeName>
        <fullName evidence="11">L-isoaspartyl protein carboxyl methyltransferase</fullName>
    </alternativeName>
    <alternativeName>
        <fullName evidence="9">Protein L-isoaspartyl methyltransferase</fullName>
    </alternativeName>
    <alternativeName>
        <fullName evidence="10">Protein-beta-aspartate methyltransferase</fullName>
    </alternativeName>
</protein>
<comment type="subcellular location">
    <subcellularLocation>
        <location evidence="1">Cytoplasm</location>
    </subcellularLocation>
</comment>
<name>A0ABT5ZLY4_9ACTN</name>
<dbReference type="InterPro" id="IPR029063">
    <property type="entry name" value="SAM-dependent_MTases_sf"/>
</dbReference>
<keyword evidence="7" id="KW-0808">Transferase</keyword>
<dbReference type="RefSeq" id="WP_276094165.1">
    <property type="nucleotide sequence ID" value="NZ_JARJBC010000009.1"/>
</dbReference>
<evidence type="ECO:0000256" key="11">
    <source>
        <dbReference type="ARBA" id="ARBA00031350"/>
    </source>
</evidence>
<evidence type="ECO:0000256" key="10">
    <source>
        <dbReference type="ARBA" id="ARBA00031323"/>
    </source>
</evidence>
<keyword evidence="8" id="KW-0949">S-adenosyl-L-methionine</keyword>
<evidence type="ECO:0000313" key="12">
    <source>
        <dbReference type="EMBL" id="MDF3290797.1"/>
    </source>
</evidence>
<dbReference type="Gene3D" id="3.40.50.150">
    <property type="entry name" value="Vaccinia Virus protein VP39"/>
    <property type="match status" value="1"/>
</dbReference>
<evidence type="ECO:0000256" key="8">
    <source>
        <dbReference type="ARBA" id="ARBA00022691"/>
    </source>
</evidence>
<keyword evidence="5" id="KW-0963">Cytoplasm</keyword>
<dbReference type="PANTHER" id="PTHR11579">
    <property type="entry name" value="PROTEIN-L-ISOASPARTATE O-METHYLTRANSFERASE"/>
    <property type="match status" value="1"/>
</dbReference>
<evidence type="ECO:0000256" key="2">
    <source>
        <dbReference type="ARBA" id="ARBA00005369"/>
    </source>
</evidence>
<evidence type="ECO:0000256" key="9">
    <source>
        <dbReference type="ARBA" id="ARBA00030757"/>
    </source>
</evidence>
<keyword evidence="13" id="KW-1185">Reference proteome</keyword>
<evidence type="ECO:0000256" key="6">
    <source>
        <dbReference type="ARBA" id="ARBA00022603"/>
    </source>
</evidence>
<evidence type="ECO:0000313" key="13">
    <source>
        <dbReference type="Proteomes" id="UP001216579"/>
    </source>
</evidence>
<evidence type="ECO:0000256" key="4">
    <source>
        <dbReference type="ARBA" id="ARBA00013346"/>
    </source>
</evidence>
<accession>A0ABT5ZLY4</accession>
<organism evidence="12 13">
    <name type="scientific">Streptomyces silvisoli</name>
    <dbReference type="NCBI Taxonomy" id="3034235"/>
    <lineage>
        <taxon>Bacteria</taxon>
        <taxon>Bacillati</taxon>
        <taxon>Actinomycetota</taxon>
        <taxon>Actinomycetes</taxon>
        <taxon>Kitasatosporales</taxon>
        <taxon>Streptomycetaceae</taxon>
        <taxon>Streptomyces</taxon>
    </lineage>
</organism>
<dbReference type="SUPFAM" id="SSF53335">
    <property type="entry name" value="S-adenosyl-L-methionine-dependent methyltransferases"/>
    <property type="match status" value="1"/>
</dbReference>
<comment type="caution">
    <text evidence="12">The sequence shown here is derived from an EMBL/GenBank/DDBJ whole genome shotgun (WGS) entry which is preliminary data.</text>
</comment>
<comment type="similarity">
    <text evidence="2">Belongs to the methyltransferase superfamily. L-isoaspartyl/D-aspartyl protein methyltransferase family.</text>
</comment>
<dbReference type="EMBL" id="JARJBC010000009">
    <property type="protein sequence ID" value="MDF3290797.1"/>
    <property type="molecule type" value="Genomic_DNA"/>
</dbReference>
<dbReference type="InterPro" id="IPR000682">
    <property type="entry name" value="PCMT"/>
</dbReference>